<dbReference type="InterPro" id="IPR057711">
    <property type="entry name" value="DUF7951"/>
</dbReference>
<protein>
    <submittedName>
        <fullName evidence="3">Apolipophorin</fullName>
    </submittedName>
</protein>
<evidence type="ECO:0000313" key="2">
    <source>
        <dbReference type="Proteomes" id="UP000278627"/>
    </source>
</evidence>
<dbReference type="EMBL" id="UZAD01013130">
    <property type="protein sequence ID" value="VDN89241.1"/>
    <property type="molecule type" value="Genomic_DNA"/>
</dbReference>
<dbReference type="STRING" id="6280.A0A0N4TIM6"/>
<reference evidence="3" key="1">
    <citation type="submission" date="2017-02" db="UniProtKB">
        <authorList>
            <consortium name="WormBaseParasite"/>
        </authorList>
    </citation>
    <scope>IDENTIFICATION</scope>
</reference>
<evidence type="ECO:0000313" key="1">
    <source>
        <dbReference type="EMBL" id="VDN89241.1"/>
    </source>
</evidence>
<name>A0A0N4TIM6_BRUPA</name>
<gene>
    <name evidence="1" type="ORF">BPAG_LOCUS8055</name>
</gene>
<organism evidence="3">
    <name type="scientific">Brugia pahangi</name>
    <name type="common">Filarial nematode worm</name>
    <dbReference type="NCBI Taxonomy" id="6280"/>
    <lineage>
        <taxon>Eukaryota</taxon>
        <taxon>Metazoa</taxon>
        <taxon>Ecdysozoa</taxon>
        <taxon>Nematoda</taxon>
        <taxon>Chromadorea</taxon>
        <taxon>Rhabditida</taxon>
        <taxon>Spirurina</taxon>
        <taxon>Spiruromorpha</taxon>
        <taxon>Filarioidea</taxon>
        <taxon>Onchocercidae</taxon>
        <taxon>Brugia</taxon>
    </lineage>
</organism>
<dbReference type="Proteomes" id="UP000278627">
    <property type="component" value="Unassembled WGS sequence"/>
</dbReference>
<sequence length="418" mass="48087">MKNCLRYLINDHLYVEATLENDKYQETFKTLIVRLCVEGEHAVIGKIKFLWPEQCLPNEITIDEKQTIVLRGIGNIARIPMRQARFSRSNPQILSTHRIIVLNILKFVFRMQPIKRSLYIGTSEDSVPSISVHTSLSSAHITEPFDSLAAKISNCLAQKDLNNIWNELSKLAKKTNVDLSDQLPVALPAQMQMTLLKILRKCVSEKLFDRILTFIIHSRLITESKACFKFIELLASKSLIQQAVDLLRFSLMVDNRTYMMFLKMCSNEPVSKSSNLLSALLEKPVNSWGLRLTVSQELTEIEVTTLIERLILLGFDRKRDDLFDNILKLVAVLADSHSQRFVWDEKCHGAIRDAAYFAATMIFGCTPRYLLLMFHVQLVDMFRHLEQQLEQRKKIAGDTPEINSDYIIRKISFAQKPI</sequence>
<keyword evidence="2" id="KW-1185">Reference proteome</keyword>
<reference evidence="1 2" key="2">
    <citation type="submission" date="2018-11" db="EMBL/GenBank/DDBJ databases">
        <authorList>
            <consortium name="Pathogen Informatics"/>
        </authorList>
    </citation>
    <scope>NUCLEOTIDE SEQUENCE [LARGE SCALE GENOMIC DNA]</scope>
</reference>
<proteinExistence type="predicted"/>
<dbReference type="WBParaSite" id="BPAG_0000809301-mRNA-1">
    <property type="protein sequence ID" value="BPAG_0000809301-mRNA-1"/>
    <property type="gene ID" value="BPAG_0000809301"/>
</dbReference>
<evidence type="ECO:0000313" key="3">
    <source>
        <dbReference type="WBParaSite" id="BPAG_0000809301-mRNA-1"/>
    </source>
</evidence>
<dbReference type="AlphaFoldDB" id="A0A0N4TIM6"/>
<accession>A0A0N4TIM6</accession>
<dbReference type="Pfam" id="PF25824">
    <property type="entry name" value="DUF7951"/>
    <property type="match status" value="1"/>
</dbReference>